<evidence type="ECO:0008006" key="5">
    <source>
        <dbReference type="Google" id="ProtNLM"/>
    </source>
</evidence>
<sequence length="203" mass="20605">MEKLISFLAKNLISVLGITILTGATVATSAMGVAKVANSFTTADLEVPHGQIEGASSSSAVSSADSSAFAGGASSASSVSVAGTMGSAGGSANTNNQCIITLSGNQYDVTSLKTSHSGGDIFTCGTDMTAVYQGKHGSNLSRMSQYLISSNSTGNSTVISSSGGSSTGSSASSIKREDDEHENEKRSENRNEDHEEEGEIESE</sequence>
<evidence type="ECO:0000256" key="1">
    <source>
        <dbReference type="SAM" id="MobiDB-lite"/>
    </source>
</evidence>
<protein>
    <recommendedName>
        <fullName evidence="5">Cytochrome b5 heme-binding domain-containing protein</fullName>
    </recommendedName>
</protein>
<name>A0A2M7QDP1_9BACT</name>
<evidence type="ECO:0000313" key="4">
    <source>
        <dbReference type="Proteomes" id="UP000230108"/>
    </source>
</evidence>
<proteinExistence type="predicted"/>
<feature type="compositionally biased region" description="Basic and acidic residues" evidence="1">
    <location>
        <begin position="174"/>
        <end position="193"/>
    </location>
</feature>
<accession>A0A2M7QDP1</accession>
<feature type="compositionally biased region" description="Low complexity" evidence="1">
    <location>
        <begin position="151"/>
        <end position="173"/>
    </location>
</feature>
<keyword evidence="2" id="KW-1133">Transmembrane helix</keyword>
<dbReference type="SUPFAM" id="SSF55856">
    <property type="entry name" value="Cytochrome b5-like heme/steroid binding domain"/>
    <property type="match status" value="1"/>
</dbReference>
<dbReference type="Gene3D" id="3.10.120.10">
    <property type="entry name" value="Cytochrome b5-like heme/steroid binding domain"/>
    <property type="match status" value="1"/>
</dbReference>
<organism evidence="3 4">
    <name type="scientific">Candidatus Roizmanbacteria bacterium CG_4_10_14_0_8_um_filter_39_9</name>
    <dbReference type="NCBI Taxonomy" id="1974829"/>
    <lineage>
        <taxon>Bacteria</taxon>
        <taxon>Candidatus Roizmaniibacteriota</taxon>
    </lineage>
</organism>
<dbReference type="EMBL" id="PFLF01000062">
    <property type="protein sequence ID" value="PIY68983.1"/>
    <property type="molecule type" value="Genomic_DNA"/>
</dbReference>
<feature type="transmembrane region" description="Helical" evidence="2">
    <location>
        <begin position="12"/>
        <end position="34"/>
    </location>
</feature>
<keyword evidence="2" id="KW-0812">Transmembrane</keyword>
<dbReference type="InterPro" id="IPR036400">
    <property type="entry name" value="Cyt_B5-like_heme/steroid_sf"/>
</dbReference>
<evidence type="ECO:0000313" key="3">
    <source>
        <dbReference type="EMBL" id="PIY68983.1"/>
    </source>
</evidence>
<keyword evidence="2" id="KW-0472">Membrane</keyword>
<gene>
    <name evidence="3" type="ORF">COY90_03045</name>
</gene>
<evidence type="ECO:0000256" key="2">
    <source>
        <dbReference type="SAM" id="Phobius"/>
    </source>
</evidence>
<comment type="caution">
    <text evidence="3">The sequence shown here is derived from an EMBL/GenBank/DDBJ whole genome shotgun (WGS) entry which is preliminary data.</text>
</comment>
<feature type="compositionally biased region" description="Acidic residues" evidence="1">
    <location>
        <begin position="194"/>
        <end position="203"/>
    </location>
</feature>
<feature type="region of interest" description="Disordered" evidence="1">
    <location>
        <begin position="151"/>
        <end position="203"/>
    </location>
</feature>
<reference evidence="4" key="1">
    <citation type="submission" date="2017-09" db="EMBL/GenBank/DDBJ databases">
        <title>Depth-based differentiation of microbial function through sediment-hosted aquifers and enrichment of novel symbionts in the deep terrestrial subsurface.</title>
        <authorList>
            <person name="Probst A.J."/>
            <person name="Ladd B."/>
            <person name="Jarett J.K."/>
            <person name="Geller-Mcgrath D.E."/>
            <person name="Sieber C.M.K."/>
            <person name="Emerson J.B."/>
            <person name="Anantharaman K."/>
            <person name="Thomas B.C."/>
            <person name="Malmstrom R."/>
            <person name="Stieglmeier M."/>
            <person name="Klingl A."/>
            <person name="Woyke T."/>
            <person name="Ryan C.M."/>
            <person name="Banfield J.F."/>
        </authorList>
    </citation>
    <scope>NUCLEOTIDE SEQUENCE [LARGE SCALE GENOMIC DNA]</scope>
</reference>
<dbReference type="Proteomes" id="UP000230108">
    <property type="component" value="Unassembled WGS sequence"/>
</dbReference>
<dbReference type="AlphaFoldDB" id="A0A2M7QDP1"/>